<accession>A1WQ45</accession>
<reference evidence="2" key="1">
    <citation type="submission" date="2006-12" db="EMBL/GenBank/DDBJ databases">
        <title>Complete sequence of chromosome 1 of Verminephrobacter eiseniae EF01-2.</title>
        <authorList>
            <person name="Copeland A."/>
            <person name="Lucas S."/>
            <person name="Lapidus A."/>
            <person name="Barry K."/>
            <person name="Detter J.C."/>
            <person name="Glavina del Rio T."/>
            <person name="Dalin E."/>
            <person name="Tice H."/>
            <person name="Pitluck S."/>
            <person name="Chertkov O."/>
            <person name="Brettin T."/>
            <person name="Bruce D."/>
            <person name="Han C."/>
            <person name="Tapia R."/>
            <person name="Gilna P."/>
            <person name="Schmutz J."/>
            <person name="Larimer F."/>
            <person name="Land M."/>
            <person name="Hauser L."/>
            <person name="Kyrpides N."/>
            <person name="Kim E."/>
            <person name="Stahl D."/>
            <person name="Richardson P."/>
        </authorList>
    </citation>
    <scope>NUCLEOTIDE SEQUENCE [LARGE SCALE GENOMIC DNA]</scope>
    <source>
        <strain evidence="2">EF01-2</strain>
    </source>
</reference>
<dbReference type="Proteomes" id="UP000000374">
    <property type="component" value="Chromosome"/>
</dbReference>
<organism evidence="1 2">
    <name type="scientific">Verminephrobacter eiseniae (strain EF01-2)</name>
    <dbReference type="NCBI Taxonomy" id="391735"/>
    <lineage>
        <taxon>Bacteria</taxon>
        <taxon>Pseudomonadati</taxon>
        <taxon>Pseudomonadota</taxon>
        <taxon>Betaproteobacteria</taxon>
        <taxon>Burkholderiales</taxon>
        <taxon>Comamonadaceae</taxon>
        <taxon>Verminephrobacter</taxon>
    </lineage>
</organism>
<dbReference type="GO" id="GO:0008115">
    <property type="term" value="F:sarcosine oxidase activity"/>
    <property type="evidence" value="ECO:0007669"/>
    <property type="project" value="InterPro"/>
</dbReference>
<keyword evidence="2" id="KW-1185">Reference proteome</keyword>
<dbReference type="GO" id="GO:0046653">
    <property type="term" value="P:tetrahydrofolate metabolic process"/>
    <property type="evidence" value="ECO:0007669"/>
    <property type="project" value="InterPro"/>
</dbReference>
<dbReference type="Gene3D" id="3.30.2270.10">
    <property type="entry name" value="Folate-binding superfamily"/>
    <property type="match status" value="1"/>
</dbReference>
<dbReference type="GeneID" id="76462393"/>
<dbReference type="HOGENOM" id="CLU_156359_1_1_4"/>
<dbReference type="InterPro" id="IPR006279">
    <property type="entry name" value="SoxD"/>
</dbReference>
<dbReference type="eggNOG" id="COG4311">
    <property type="taxonomic scope" value="Bacteria"/>
</dbReference>
<evidence type="ECO:0000313" key="2">
    <source>
        <dbReference type="Proteomes" id="UP000000374"/>
    </source>
</evidence>
<dbReference type="EMBL" id="CP000542">
    <property type="protein sequence ID" value="ABM59752.1"/>
    <property type="molecule type" value="Genomic_DNA"/>
</dbReference>
<dbReference type="AlphaFoldDB" id="A1WQ45"/>
<protein>
    <submittedName>
        <fullName evidence="1">Sarcosine oxidase, delta subunit, heterotetrameric</fullName>
    </submittedName>
</protein>
<proteinExistence type="predicted"/>
<dbReference type="Pfam" id="PF04267">
    <property type="entry name" value="SoxD"/>
    <property type="match status" value="1"/>
</dbReference>
<dbReference type="KEGG" id="vei:Veis_4047"/>
<dbReference type="STRING" id="391735.Veis_4047"/>
<dbReference type="RefSeq" id="WP_011811739.1">
    <property type="nucleotide sequence ID" value="NC_008786.1"/>
</dbReference>
<name>A1WQ45_VEREI</name>
<gene>
    <name evidence="1" type="ordered locus">Veis_4047</name>
</gene>
<dbReference type="OrthoDB" id="7159274at2"/>
<dbReference type="InterPro" id="IPR038561">
    <property type="entry name" value="SoxD_sf"/>
</dbReference>
<sequence>MFLLHCPHCGELRDEQEFGYAGEAFIARPAQPEAVDDALWGDYLFMRQNPKGWFWEQWQHTAACRKVFVVKRHTASYEVAGSWTLAEGQALWLTEKTRAPARDMDPRMQMNPQGAAA</sequence>
<evidence type="ECO:0000313" key="1">
    <source>
        <dbReference type="EMBL" id="ABM59752.1"/>
    </source>
</evidence>